<dbReference type="RefSeq" id="YP_009506067.1">
    <property type="nucleotide sequence ID" value="NC_038372.1"/>
</dbReference>
<keyword evidence="2" id="KW-1185">Reference proteome</keyword>
<protein>
    <submittedName>
        <fullName evidence="1">Uncharacterized protein</fullName>
    </submittedName>
</protein>
<name>Q9JAF1_GVHB</name>
<organismHost>
    <name type="scientific">Zygaenidae</name>
    <name type="common">burnets</name>
    <dbReference type="NCBI Taxonomy" id="115354"/>
</organismHost>
<organism evidence="1 2">
    <name type="scientific">Harrisina brillians granulovirus</name>
    <name type="common">HbGV</name>
    <dbReference type="NCBI Taxonomy" id="115813"/>
    <lineage>
        <taxon>Viruses</taxon>
        <taxon>Viruses incertae sedis</taxon>
        <taxon>Naldaviricetes</taxon>
        <taxon>Lefavirales</taxon>
        <taxon>Baculoviridae</taxon>
        <taxon>Betabaculovirus</taxon>
        <taxon>Betabaculovirus habrilliantis</taxon>
    </lineage>
</organism>
<evidence type="ECO:0000313" key="2">
    <source>
        <dbReference type="Proteomes" id="UP000243411"/>
    </source>
</evidence>
<accession>Q9JAF1</accession>
<reference evidence="1 2" key="1">
    <citation type="journal article" date="2000" name="Arch. Virol.">
        <title>Molecular characterization and phylogenetic analysis of the Harrisina brillians granulovirus granulin gene.</title>
        <authorList>
            <person name="Bideshi D.K."/>
            <person name="Bigot Y."/>
            <person name="Federici B.A."/>
        </authorList>
    </citation>
    <scope>NUCLEOTIDE SEQUENCE [LARGE SCALE GENOMIC DNA]</scope>
</reference>
<proteinExistence type="predicted"/>
<dbReference type="EMBL" id="AF142425">
    <property type="protein sequence ID" value="AAF66612.1"/>
    <property type="molecule type" value="Genomic_DNA"/>
</dbReference>
<evidence type="ECO:0000313" key="1">
    <source>
        <dbReference type="EMBL" id="AAF66612.1"/>
    </source>
</evidence>
<dbReference type="Proteomes" id="UP000243411">
    <property type="component" value="Segment"/>
</dbReference>
<dbReference type="GeneID" id="37616869"/>
<dbReference type="KEGG" id="vg:37616869"/>
<sequence>MAIKRLRRNLQSYHCTQIEDKLTGKQSLFLSNLYVQYCWVPQNRDLVDGLHHERYNQDEYRAHIAL</sequence>